<dbReference type="SUPFAM" id="SSF160631">
    <property type="entry name" value="SMI1/KNR4-like"/>
    <property type="match status" value="1"/>
</dbReference>
<dbReference type="AlphaFoldDB" id="A0A0S2ZPE5"/>
<name>A0A0S2ZPE5_9FUSO</name>
<dbReference type="KEGG" id="fhw:RN87_10005"/>
<reference evidence="2 3" key="1">
    <citation type="submission" date="2015-11" db="EMBL/GenBank/DDBJ databases">
        <authorList>
            <person name="Zhang Y."/>
            <person name="Guo Z."/>
        </authorList>
    </citation>
    <scope>NUCLEOTIDE SEQUENCE [LARGE SCALE GENOMIC DNA]</scope>
    <source>
        <strain evidence="2 3">ChDC F174</strain>
    </source>
</reference>
<dbReference type="InterPro" id="IPR037883">
    <property type="entry name" value="Knr4/Smi1-like_sf"/>
</dbReference>
<gene>
    <name evidence="2" type="ORF">RN87_10005</name>
</gene>
<protein>
    <recommendedName>
        <fullName evidence="1">Knr4/Smi1-like domain-containing protein</fullName>
    </recommendedName>
</protein>
<sequence length="327" mass="38633">MEKDELISKLSTFIRNENYAKIDEIIKKFREENNFEMICFSSQAFINLYEFKEALKILDSIKNEYSENGEFCIRYAIALYNSNKEDLALEWFEKAKEKGIKEIDKTSSKHYPKSIDDWLKRVRLWGPRKIEKNTFEKELREKRNKKPIFNVSFEENVLKGLWYHDEFSLREYVGKTATDEDFKKVERELGYRLPEAYKVLMKIQNGGELRKNTFQGPFRRSWSRDFVDVNYIYGVDSSSEYSLCGKFGHKLWIEKCKYPNIGIAICGSVRGGHDIIFLDYSDCGPEGEPCVVNIDQEADYEITYLADNFKDFIDGLFSDEEYEDEDD</sequence>
<dbReference type="EMBL" id="CP013331">
    <property type="protein sequence ID" value="ALQ40850.1"/>
    <property type="molecule type" value="Genomic_DNA"/>
</dbReference>
<feature type="domain" description="Knr4/Smi1-like" evidence="1">
    <location>
        <begin position="176"/>
        <end position="315"/>
    </location>
</feature>
<dbReference type="InterPro" id="IPR011990">
    <property type="entry name" value="TPR-like_helical_dom_sf"/>
</dbReference>
<evidence type="ECO:0000313" key="3">
    <source>
        <dbReference type="Proteomes" id="UP000063275"/>
    </source>
</evidence>
<dbReference type="Gene3D" id="1.25.40.10">
    <property type="entry name" value="Tetratricopeptide repeat domain"/>
    <property type="match status" value="1"/>
</dbReference>
<evidence type="ECO:0000313" key="2">
    <source>
        <dbReference type="EMBL" id="ALQ40850.1"/>
    </source>
</evidence>
<dbReference type="SUPFAM" id="SSF48452">
    <property type="entry name" value="TPR-like"/>
    <property type="match status" value="1"/>
</dbReference>
<evidence type="ECO:0000259" key="1">
    <source>
        <dbReference type="SMART" id="SM00860"/>
    </source>
</evidence>
<dbReference type="Proteomes" id="UP000063275">
    <property type="component" value="Chromosome"/>
</dbReference>
<accession>A0A0S2ZPE5</accession>
<dbReference type="RefSeq" id="WP_029494067.1">
    <property type="nucleotide sequence ID" value="NZ_ATKF01000117.1"/>
</dbReference>
<dbReference type="InterPro" id="IPR018958">
    <property type="entry name" value="Knr4/Smi1-like_dom"/>
</dbReference>
<dbReference type="Gene3D" id="3.40.1580.10">
    <property type="entry name" value="SMI1/KNR4-like"/>
    <property type="match status" value="1"/>
</dbReference>
<proteinExistence type="predicted"/>
<dbReference type="SMART" id="SM00860">
    <property type="entry name" value="SMI1_KNR4"/>
    <property type="match status" value="1"/>
</dbReference>
<dbReference type="OrthoDB" id="8657476at2"/>
<dbReference type="Pfam" id="PF09346">
    <property type="entry name" value="SMI1_KNR4"/>
    <property type="match status" value="1"/>
</dbReference>
<organism evidence="2">
    <name type="scientific">Fusobacterium hwasookii ChDC F174</name>
    <dbReference type="NCBI Taxonomy" id="1307442"/>
    <lineage>
        <taxon>Bacteria</taxon>
        <taxon>Fusobacteriati</taxon>
        <taxon>Fusobacteriota</taxon>
        <taxon>Fusobacteriia</taxon>
        <taxon>Fusobacteriales</taxon>
        <taxon>Fusobacteriaceae</taxon>
        <taxon>Fusobacterium</taxon>
    </lineage>
</organism>